<dbReference type="Pfam" id="PF07786">
    <property type="entry name" value="HGSNAT_cat"/>
    <property type="match status" value="1"/>
</dbReference>
<proteinExistence type="predicted"/>
<name>A0ABV5K712_9ACTN</name>
<feature type="transmembrane region" description="Helical" evidence="1">
    <location>
        <begin position="314"/>
        <end position="334"/>
    </location>
</feature>
<feature type="transmembrane region" description="Helical" evidence="1">
    <location>
        <begin position="110"/>
        <end position="129"/>
    </location>
</feature>
<reference evidence="3 4" key="1">
    <citation type="submission" date="2024-09" db="EMBL/GenBank/DDBJ databases">
        <authorList>
            <person name="Sun Q."/>
            <person name="Mori K."/>
        </authorList>
    </citation>
    <scope>NUCLEOTIDE SEQUENCE [LARGE SCALE GENOMIC DNA]</scope>
    <source>
        <strain evidence="3 4">JCM 9626</strain>
    </source>
</reference>
<dbReference type="InterPro" id="IPR012429">
    <property type="entry name" value="HGSNAT_cat"/>
</dbReference>
<feature type="transmembrane region" description="Helical" evidence="1">
    <location>
        <begin position="346"/>
        <end position="363"/>
    </location>
</feature>
<feature type="transmembrane region" description="Helical" evidence="1">
    <location>
        <begin position="185"/>
        <end position="205"/>
    </location>
</feature>
<feature type="transmembrane region" description="Helical" evidence="1">
    <location>
        <begin position="280"/>
        <end position="302"/>
    </location>
</feature>
<dbReference type="EMBL" id="JBHMDG010000007">
    <property type="protein sequence ID" value="MFB9312533.1"/>
    <property type="molecule type" value="Genomic_DNA"/>
</dbReference>
<dbReference type="RefSeq" id="WP_170215230.1">
    <property type="nucleotide sequence ID" value="NZ_JBHMDG010000007.1"/>
</dbReference>
<organism evidence="3 4">
    <name type="scientific">Nocardioides plantarum</name>
    <dbReference type="NCBI Taxonomy" id="29299"/>
    <lineage>
        <taxon>Bacteria</taxon>
        <taxon>Bacillati</taxon>
        <taxon>Actinomycetota</taxon>
        <taxon>Actinomycetes</taxon>
        <taxon>Propionibacteriales</taxon>
        <taxon>Nocardioidaceae</taxon>
        <taxon>Nocardioides</taxon>
    </lineage>
</organism>
<feature type="transmembrane region" description="Helical" evidence="1">
    <location>
        <begin position="136"/>
        <end position="155"/>
    </location>
</feature>
<evidence type="ECO:0000259" key="2">
    <source>
        <dbReference type="Pfam" id="PF07786"/>
    </source>
</evidence>
<keyword evidence="1" id="KW-1133">Transmembrane helix</keyword>
<gene>
    <name evidence="3" type="ORF">ACFFRI_05705</name>
</gene>
<keyword evidence="1" id="KW-0472">Membrane</keyword>
<comment type="caution">
    <text evidence="3">The sequence shown here is derived from an EMBL/GenBank/DDBJ whole genome shotgun (WGS) entry which is preliminary data.</text>
</comment>
<evidence type="ECO:0000313" key="4">
    <source>
        <dbReference type="Proteomes" id="UP001589750"/>
    </source>
</evidence>
<feature type="domain" description="Heparan-alpha-glucosaminide N-acetyltransferase catalytic" evidence="2">
    <location>
        <begin position="15"/>
        <end position="225"/>
    </location>
</feature>
<feature type="transmembrane region" description="Helical" evidence="1">
    <location>
        <begin position="56"/>
        <end position="72"/>
    </location>
</feature>
<protein>
    <submittedName>
        <fullName evidence="3">Heparan-alpha-glucosaminide N-acetyltransferase domain-containing protein</fullName>
    </submittedName>
</protein>
<keyword evidence="4" id="KW-1185">Reference proteome</keyword>
<sequence length="390" mass="41669">MAAASASDSSTRSPRLVGLDVARCLALLGMMATHVLDGRTPAGEITTSHWLAGGRASALFAVLAGVALALVSGRRTPVRGQVRVRVSLAIAVRSLAIAVLGLALGRLETGIAVILTYYAVLFVLGLPFLGLTWRPLLALAAGWAVAAPVASRLLVPHLPVRQFASPGFDQVETPWPLLSELLFTGYYPAVPWLTYLLLGLAIGRLDLRSRRVAAVLAAAGLAVAVAAVLVSDALTRSRFTVRELDEMAGGMYGQTPTEGPGSGWRWLTVVAPHSSTPFDLAQTAGSAALVIGLCLLVVDWLGDLSDHAERAVQVAFGAGAMTLTLYTLHVVMRTERVWPDEVPSSYVWHVVVVLWIGSVYAALRRRGPLERLVGWLPARIRSQSRDEVRR</sequence>
<dbReference type="Proteomes" id="UP001589750">
    <property type="component" value="Unassembled WGS sequence"/>
</dbReference>
<feature type="transmembrane region" description="Helical" evidence="1">
    <location>
        <begin position="212"/>
        <end position="230"/>
    </location>
</feature>
<evidence type="ECO:0000256" key="1">
    <source>
        <dbReference type="SAM" id="Phobius"/>
    </source>
</evidence>
<feature type="transmembrane region" description="Helical" evidence="1">
    <location>
        <begin position="84"/>
        <end position="104"/>
    </location>
</feature>
<keyword evidence="1" id="KW-0812">Transmembrane</keyword>
<evidence type="ECO:0000313" key="3">
    <source>
        <dbReference type="EMBL" id="MFB9312533.1"/>
    </source>
</evidence>
<accession>A0ABV5K712</accession>